<name>A0A510KJ07_9FUSO</name>
<dbReference type="InterPro" id="IPR036597">
    <property type="entry name" value="Fido-like_dom_sf"/>
</dbReference>
<dbReference type="Gene3D" id="1.10.3290.10">
    <property type="entry name" value="Fido-like domain"/>
    <property type="match status" value="1"/>
</dbReference>
<dbReference type="EMBL" id="AP019835">
    <property type="protein sequence ID" value="BBM50035.1"/>
    <property type="molecule type" value="Genomic_DNA"/>
</dbReference>
<dbReference type="SUPFAM" id="SSF140931">
    <property type="entry name" value="Fic-like"/>
    <property type="match status" value="1"/>
</dbReference>
<dbReference type="AlphaFoldDB" id="A0A510KJ07"/>
<dbReference type="Proteomes" id="UP000321501">
    <property type="component" value="Chromosome"/>
</dbReference>
<evidence type="ECO:0000313" key="1">
    <source>
        <dbReference type="EMBL" id="BBM50035.1"/>
    </source>
</evidence>
<organism evidence="1 2">
    <name type="scientific">Leptotrichia wadei</name>
    <dbReference type="NCBI Taxonomy" id="157687"/>
    <lineage>
        <taxon>Bacteria</taxon>
        <taxon>Fusobacteriati</taxon>
        <taxon>Fusobacteriota</taxon>
        <taxon>Fusobacteriia</taxon>
        <taxon>Fusobacteriales</taxon>
        <taxon>Leptotrichiaceae</taxon>
        <taxon>Leptotrichia</taxon>
    </lineage>
</organism>
<gene>
    <name evidence="1" type="ORF">JMUB3934_1331</name>
</gene>
<accession>A0A510KJ07</accession>
<reference evidence="1 2" key="1">
    <citation type="submission" date="2019-07" db="EMBL/GenBank/DDBJ databases">
        <title>Complete Genome Sequence of Leptotrichia wadei Strain JMUB3934.</title>
        <authorList>
            <person name="Watanabe S."/>
            <person name="Cui L."/>
        </authorList>
    </citation>
    <scope>NUCLEOTIDE SEQUENCE [LARGE SCALE GENOMIC DNA]</scope>
    <source>
        <strain evidence="1 2">JMUB3934</strain>
    </source>
</reference>
<proteinExistence type="predicted"/>
<sequence>MGKECGYNPAFKITNNVMNLSTEITEIVGEITILEKTNPDFVIKYKNRIEIIYLMFKNKIKDLTLEEVSNIVKGNSSELSFENIEKIKKINDIYEKIEFLNPFSVKDFLDIYRILVNSDNKNLVQNFSKYLKELFSWLKKSKLNILIKSCILHYEIAKMSNFEDGRMGRLWQISLLSKWKSFFAWIPLEILIQENIEKYYEIINKSKKSESLNLFVVFILQIIKDNLKKFKKRTSKLHEEENIYNFLNGAYIGLFKDVEVEDITVDFEFDVFYIGENNEIDFSTAIKNKFSALIPEKTRKRKLIYNNTIKEIQNMKISFKKCNHYSESVDFIIENRNDREYKYYKDFFETVETKYYINGLGKPLNFYLLEEDKCKNWLYLYEYYTYVTFSIKIIEYKSYMAMFIFGSNY</sequence>
<dbReference type="RefSeq" id="WP_146964439.1">
    <property type="nucleotide sequence ID" value="NZ_AP019835.1"/>
</dbReference>
<evidence type="ECO:0000313" key="2">
    <source>
        <dbReference type="Proteomes" id="UP000321501"/>
    </source>
</evidence>
<protein>
    <submittedName>
        <fullName evidence="1">Uncharacterized protein</fullName>
    </submittedName>
</protein>